<sequence>MTSIWTTQQPSIRVQWGTRSFDATGVIAALRESLKVLALCGPPFAGPWTLLDPSSQDADGSRVDELADSDVELLIERGVARNHDGQPFPQDGYGVTLVSMPTEGVGASLRLHVGASATRHIVNEVAVSLRALEPGASVDLRDSFGKHQAEVVRRLVELWHADLAQVSVRDANRSQKRFATLIGLTNFFRGDHSSVLSAIDLPTAAKTTVADGGTWLMIDDDSDDLVTTVASIVATADVIEDAGGLIVSS</sequence>
<proteinExistence type="predicted"/>
<evidence type="ECO:0000313" key="2">
    <source>
        <dbReference type="Proteomes" id="UP001519641"/>
    </source>
</evidence>
<evidence type="ECO:0008006" key="3">
    <source>
        <dbReference type="Google" id="ProtNLM"/>
    </source>
</evidence>
<protein>
    <recommendedName>
        <fullName evidence="3">ESX secretion-associated protein EspG</fullName>
    </recommendedName>
</protein>
<name>A0ABS5VGU0_9MICO</name>
<organism evidence="1 2">
    <name type="scientific">Curtobacterium aurantiacum</name>
    <dbReference type="NCBI Taxonomy" id="3236919"/>
    <lineage>
        <taxon>Bacteria</taxon>
        <taxon>Bacillati</taxon>
        <taxon>Actinomycetota</taxon>
        <taxon>Actinomycetes</taxon>
        <taxon>Micrococcales</taxon>
        <taxon>Microbacteriaceae</taxon>
        <taxon>Curtobacterium</taxon>
    </lineage>
</organism>
<dbReference type="Proteomes" id="UP001519641">
    <property type="component" value="Unassembled WGS sequence"/>
</dbReference>
<keyword evidence="2" id="KW-1185">Reference proteome</keyword>
<dbReference type="RefSeq" id="WP_214544658.1">
    <property type="nucleotide sequence ID" value="NZ_JAHEWS010000014.1"/>
</dbReference>
<accession>A0ABS5VGU0</accession>
<reference evidence="1 2" key="1">
    <citation type="submission" date="2021-05" db="EMBL/GenBank/DDBJ databases">
        <title>Whole genome sequence of Curtobacterium flaccumfaciens pv. flaccumfaciens strain CFBP 8819.</title>
        <authorList>
            <person name="Osdaghi E."/>
            <person name="Taghouti G."/>
            <person name="Portier P."/>
            <person name="Fazliarab A."/>
            <person name="Taghavi S.M."/>
            <person name="Briand M."/>
            <person name="Le-Saux M."/>
            <person name="Jacques M.-A."/>
        </authorList>
    </citation>
    <scope>NUCLEOTIDE SEQUENCE [LARGE SCALE GENOMIC DNA]</scope>
    <source>
        <strain evidence="1 2">CFBP 8819</strain>
    </source>
</reference>
<comment type="caution">
    <text evidence="1">The sequence shown here is derived from an EMBL/GenBank/DDBJ whole genome shotgun (WGS) entry which is preliminary data.</text>
</comment>
<evidence type="ECO:0000313" key="1">
    <source>
        <dbReference type="EMBL" id="MBT1588219.1"/>
    </source>
</evidence>
<gene>
    <name evidence="1" type="ORF">KK097_10380</name>
</gene>
<dbReference type="EMBL" id="JAHEWS010000014">
    <property type="protein sequence ID" value="MBT1588219.1"/>
    <property type="molecule type" value="Genomic_DNA"/>
</dbReference>